<proteinExistence type="predicted"/>
<name>A0A644WZ59_9ZZZZ</name>
<dbReference type="Gene3D" id="3.40.630.40">
    <property type="entry name" value="Zn-dependent exopeptidases"/>
    <property type="match status" value="1"/>
</dbReference>
<gene>
    <name evidence="1" type="ORF">SDC9_55313</name>
</gene>
<organism evidence="1">
    <name type="scientific">bioreactor metagenome</name>
    <dbReference type="NCBI Taxonomy" id="1076179"/>
    <lineage>
        <taxon>unclassified sequences</taxon>
        <taxon>metagenomes</taxon>
        <taxon>ecological metagenomes</taxon>
    </lineage>
</organism>
<evidence type="ECO:0000313" key="1">
    <source>
        <dbReference type="EMBL" id="MPM08997.1"/>
    </source>
</evidence>
<comment type="caution">
    <text evidence="1">The sequence shown here is derived from an EMBL/GenBank/DDBJ whole genome shotgun (WGS) entry which is preliminary data.</text>
</comment>
<accession>A0A644WZ59</accession>
<dbReference type="AlphaFoldDB" id="A0A644WZ59"/>
<protein>
    <submittedName>
        <fullName evidence="1">Uncharacterized protein</fullName>
    </submittedName>
</protein>
<reference evidence="1" key="1">
    <citation type="submission" date="2019-08" db="EMBL/GenBank/DDBJ databases">
        <authorList>
            <person name="Kucharzyk K."/>
            <person name="Murdoch R.W."/>
            <person name="Higgins S."/>
            <person name="Loffler F."/>
        </authorList>
    </citation>
    <scope>NUCLEOTIDE SEQUENCE</scope>
</reference>
<sequence length="225" mass="25785">MTGLPQILYPVFDRAHGKNVLGKASPAFLVPHKFADDDDLVFREFEFSENMIDRIEAKWQALGYKSSRTVANDDPFEPGLMKRYQRINAMKVPGQLLTFAVHANARKMGDTWEKSRGIAYFTSEGHTLSDDMCTRLYKFSEARFPEVYHYKKDIRAVHPGLEANFTVLMAKGAAILAEIGFQDNRDDVRMLLSESFREQYSTMAVEWLVAENILLNQIHQSNARL</sequence>
<dbReference type="SUPFAM" id="SSF53187">
    <property type="entry name" value="Zn-dependent exopeptidases"/>
    <property type="match status" value="1"/>
</dbReference>
<dbReference type="EMBL" id="VSSQ01001517">
    <property type="protein sequence ID" value="MPM08997.1"/>
    <property type="molecule type" value="Genomic_DNA"/>
</dbReference>